<gene>
    <name evidence="3" type="ORF">OFUS_LOCUS15902</name>
</gene>
<organism evidence="3 4">
    <name type="scientific">Owenia fusiformis</name>
    <name type="common">Polychaete worm</name>
    <dbReference type="NCBI Taxonomy" id="6347"/>
    <lineage>
        <taxon>Eukaryota</taxon>
        <taxon>Metazoa</taxon>
        <taxon>Spiralia</taxon>
        <taxon>Lophotrochozoa</taxon>
        <taxon>Annelida</taxon>
        <taxon>Polychaeta</taxon>
        <taxon>Sedentaria</taxon>
        <taxon>Canalipalpata</taxon>
        <taxon>Sabellida</taxon>
        <taxon>Oweniida</taxon>
        <taxon>Oweniidae</taxon>
        <taxon>Owenia</taxon>
    </lineage>
</organism>
<evidence type="ECO:0000313" key="4">
    <source>
        <dbReference type="Proteomes" id="UP000749559"/>
    </source>
</evidence>
<comment type="caution">
    <text evidence="3">The sequence shown here is derived from an EMBL/GenBank/DDBJ whole genome shotgun (WGS) entry which is preliminary data.</text>
</comment>
<proteinExistence type="predicted"/>
<name>A0A8J1XY04_OWEFU</name>
<feature type="region of interest" description="Disordered" evidence="2">
    <location>
        <begin position="372"/>
        <end position="423"/>
    </location>
</feature>
<keyword evidence="1" id="KW-0175">Coiled coil</keyword>
<protein>
    <submittedName>
        <fullName evidence="3">Uncharacterized protein</fullName>
    </submittedName>
</protein>
<evidence type="ECO:0000256" key="2">
    <source>
        <dbReference type="SAM" id="MobiDB-lite"/>
    </source>
</evidence>
<reference evidence="3" key="1">
    <citation type="submission" date="2022-03" db="EMBL/GenBank/DDBJ databases">
        <authorList>
            <person name="Martin C."/>
        </authorList>
    </citation>
    <scope>NUCLEOTIDE SEQUENCE</scope>
</reference>
<accession>A0A8J1XY04</accession>
<dbReference type="AlphaFoldDB" id="A0A8J1XY04"/>
<evidence type="ECO:0000256" key="1">
    <source>
        <dbReference type="SAM" id="Coils"/>
    </source>
</evidence>
<feature type="coiled-coil region" evidence="1">
    <location>
        <begin position="73"/>
        <end position="206"/>
    </location>
</feature>
<evidence type="ECO:0000313" key="3">
    <source>
        <dbReference type="EMBL" id="CAH1790730.1"/>
    </source>
</evidence>
<dbReference type="Proteomes" id="UP000749559">
    <property type="component" value="Unassembled WGS sequence"/>
</dbReference>
<dbReference type="EMBL" id="CAIIXF020000008">
    <property type="protein sequence ID" value="CAH1790730.1"/>
    <property type="molecule type" value="Genomic_DNA"/>
</dbReference>
<keyword evidence="4" id="KW-1185">Reference proteome</keyword>
<feature type="compositionally biased region" description="Polar residues" evidence="2">
    <location>
        <begin position="385"/>
        <end position="395"/>
    </location>
</feature>
<sequence>MYKMMKLRKKVKGQCDVGVQAVLAPGVGDFIHKMQQIINDTTYLMQDNQAMTEYLAHKIKLITDTVDSQDKQITTFNENNDTLKDKLERMILEVDVLEADADDMRKERAKLKAKIDERIQEREDAEKEISWLIEERDTSNKKVQNLTIGIEKLQNNLNVMAKEHDQYEWQLQQMLMAAERRSRKEVNCLLNTIARLRVENHTLKQKKFTAANITEMTGLLATTEAYLRLAEDKEAFQQKIVLLASEKMELKFALKRLQGKFNSLTNSIAAHEMAGCKASISQRELDKMKMVQRSLCVQVNPEDITNDEESTCKSDTELSNISRLRRDDSIGSQDSLVSVSSLGSPRRSRTKLAKVPIDCRMSGLIHNISIIRPTNDTPTDMEGVTQDNDSTILSESENDSFRDDNDVTSGPESEIPRGDMKKGKYGLPIRKVIKPILQ</sequence>